<dbReference type="GO" id="GO:0042144">
    <property type="term" value="P:vacuole fusion, non-autophagic"/>
    <property type="evidence" value="ECO:0007669"/>
    <property type="project" value="TreeGrafter"/>
</dbReference>
<dbReference type="STRING" id="3469.A0A4Y7JZR1"/>
<sequence>MCKTLRVLNAVRNYEIGVPLSIQQYKLLTAPVLIGRLINAHQHLLALRISDYIGLSPDIFRTKA</sequence>
<dbReference type="GO" id="GO:0005765">
    <property type="term" value="C:lysosomal membrane"/>
    <property type="evidence" value="ECO:0007669"/>
    <property type="project" value="TreeGrafter"/>
</dbReference>
<protein>
    <submittedName>
        <fullName evidence="1">Uncharacterized protein</fullName>
    </submittedName>
</protein>
<evidence type="ECO:0000313" key="2">
    <source>
        <dbReference type="Proteomes" id="UP000316621"/>
    </source>
</evidence>
<accession>A0A4Y7JZR1</accession>
<dbReference type="GO" id="GO:0006886">
    <property type="term" value="P:intracellular protein transport"/>
    <property type="evidence" value="ECO:0007669"/>
    <property type="project" value="InterPro"/>
</dbReference>
<dbReference type="GO" id="GO:0005768">
    <property type="term" value="C:endosome"/>
    <property type="evidence" value="ECO:0007669"/>
    <property type="project" value="TreeGrafter"/>
</dbReference>
<gene>
    <name evidence="1" type="ORF">C5167_008873</name>
</gene>
<dbReference type="Gramene" id="RZC65179">
    <property type="protein sequence ID" value="RZC65179"/>
    <property type="gene ID" value="C5167_008873"/>
</dbReference>
<dbReference type="Proteomes" id="UP000316621">
    <property type="component" value="Chromosome 6"/>
</dbReference>
<name>A0A4Y7JZR1_PAPSO</name>
<dbReference type="PANTHER" id="PTHR12811">
    <property type="entry name" value="VACUOLAR PROTEIN SORTING VPS16"/>
    <property type="match status" value="1"/>
</dbReference>
<dbReference type="EMBL" id="CM010720">
    <property type="protein sequence ID" value="RZC65179.1"/>
    <property type="molecule type" value="Genomic_DNA"/>
</dbReference>
<keyword evidence="2" id="KW-1185">Reference proteome</keyword>
<dbReference type="PANTHER" id="PTHR12811:SF0">
    <property type="entry name" value="VACUOLAR PROTEIN SORTING-ASSOCIATED PROTEIN 16 HOMOLOG"/>
    <property type="match status" value="1"/>
</dbReference>
<evidence type="ECO:0000313" key="1">
    <source>
        <dbReference type="EMBL" id="RZC65179.1"/>
    </source>
</evidence>
<proteinExistence type="predicted"/>
<dbReference type="GO" id="GO:0030897">
    <property type="term" value="C:HOPS complex"/>
    <property type="evidence" value="ECO:0007669"/>
    <property type="project" value="TreeGrafter"/>
</dbReference>
<dbReference type="InterPro" id="IPR016534">
    <property type="entry name" value="VPS16"/>
</dbReference>
<reference evidence="1 2" key="1">
    <citation type="journal article" date="2018" name="Science">
        <title>The opium poppy genome and morphinan production.</title>
        <authorList>
            <person name="Guo L."/>
            <person name="Winzer T."/>
            <person name="Yang X."/>
            <person name="Li Y."/>
            <person name="Ning Z."/>
            <person name="He Z."/>
            <person name="Teodor R."/>
            <person name="Lu Y."/>
            <person name="Bowser T.A."/>
            <person name="Graham I.A."/>
            <person name="Ye K."/>
        </authorList>
    </citation>
    <scope>NUCLEOTIDE SEQUENCE [LARGE SCALE GENOMIC DNA]</scope>
    <source>
        <strain evidence="2">cv. HN1</strain>
        <tissue evidence="1">Leaves</tissue>
    </source>
</reference>
<dbReference type="GO" id="GO:0016197">
    <property type="term" value="P:endosomal transport"/>
    <property type="evidence" value="ECO:0007669"/>
    <property type="project" value="TreeGrafter"/>
</dbReference>
<dbReference type="AlphaFoldDB" id="A0A4Y7JZR1"/>
<dbReference type="GO" id="GO:0003779">
    <property type="term" value="F:actin binding"/>
    <property type="evidence" value="ECO:0007669"/>
    <property type="project" value="TreeGrafter"/>
</dbReference>
<organism evidence="1 2">
    <name type="scientific">Papaver somniferum</name>
    <name type="common">Opium poppy</name>
    <dbReference type="NCBI Taxonomy" id="3469"/>
    <lineage>
        <taxon>Eukaryota</taxon>
        <taxon>Viridiplantae</taxon>
        <taxon>Streptophyta</taxon>
        <taxon>Embryophyta</taxon>
        <taxon>Tracheophyta</taxon>
        <taxon>Spermatophyta</taxon>
        <taxon>Magnoliopsida</taxon>
        <taxon>Ranunculales</taxon>
        <taxon>Papaveraceae</taxon>
        <taxon>Papaveroideae</taxon>
        <taxon>Papaver</taxon>
    </lineage>
</organism>